<feature type="chain" id="PRO_5021908782" evidence="1">
    <location>
        <begin position="23"/>
        <end position="237"/>
    </location>
</feature>
<evidence type="ECO:0000256" key="1">
    <source>
        <dbReference type="SAM" id="SignalP"/>
    </source>
</evidence>
<protein>
    <submittedName>
        <fullName evidence="2">Uncharacterized protein</fullName>
    </submittedName>
</protein>
<keyword evidence="3" id="KW-1185">Reference proteome</keyword>
<organism evidence="2 3">
    <name type="scientific">Bradyrhizobium sacchari</name>
    <dbReference type="NCBI Taxonomy" id="1399419"/>
    <lineage>
        <taxon>Bacteria</taxon>
        <taxon>Pseudomonadati</taxon>
        <taxon>Pseudomonadota</taxon>
        <taxon>Alphaproteobacteria</taxon>
        <taxon>Hyphomicrobiales</taxon>
        <taxon>Nitrobacteraceae</taxon>
        <taxon>Bradyrhizobium</taxon>
    </lineage>
</organism>
<name>A0A560J2I9_9BRAD</name>
<accession>A0A560J2I9</accession>
<reference evidence="2 3" key="1">
    <citation type="submission" date="2019-06" db="EMBL/GenBank/DDBJ databases">
        <title>Genomic Encyclopedia of Type Strains, Phase IV (KMG-V): Genome sequencing to study the core and pangenomes of soil and plant-associated prokaryotes.</title>
        <authorList>
            <person name="Whitman W."/>
        </authorList>
    </citation>
    <scope>NUCLEOTIDE SEQUENCE [LARGE SCALE GENOMIC DNA]</scope>
    <source>
        <strain evidence="2 3">BR 10556</strain>
    </source>
</reference>
<evidence type="ECO:0000313" key="3">
    <source>
        <dbReference type="Proteomes" id="UP000315914"/>
    </source>
</evidence>
<comment type="caution">
    <text evidence="2">The sequence shown here is derived from an EMBL/GenBank/DDBJ whole genome shotgun (WGS) entry which is preliminary data.</text>
</comment>
<evidence type="ECO:0000313" key="2">
    <source>
        <dbReference type="EMBL" id="TWB81786.1"/>
    </source>
</evidence>
<dbReference type="RefSeq" id="WP_136614933.1">
    <property type="nucleotide sequence ID" value="NZ_LWIG01000001.1"/>
</dbReference>
<keyword evidence="1" id="KW-0732">Signal</keyword>
<sequence length="237" mass="25531">MPLTRRTIVIALLLSAASPAYAQSQDKATLVREAFTSPYGKALTAELGKSLRASADPACLADKALAADQLEPRSRDIVVTWGTRMLEGTGALIDRQTAENSFAGAAELESLKSNADVKRYLAMEEPIRQARILDLIFEHFDRYNLISRVKLGAVSPSGTGNEALLRLNPTDATEEKLDAFAGKSRSKALKRFLQLSEQAGAAQAAAIKTISSPSPLPHTFFKGVETDLAELCIRSGK</sequence>
<dbReference type="AlphaFoldDB" id="A0A560J2I9"/>
<dbReference type="Proteomes" id="UP000315914">
    <property type="component" value="Unassembled WGS sequence"/>
</dbReference>
<gene>
    <name evidence="2" type="ORF">FBZ95_1021014</name>
</gene>
<feature type="signal peptide" evidence="1">
    <location>
        <begin position="1"/>
        <end position="22"/>
    </location>
</feature>
<dbReference type="EMBL" id="VITW01000002">
    <property type="protein sequence ID" value="TWB81786.1"/>
    <property type="molecule type" value="Genomic_DNA"/>
</dbReference>
<dbReference type="OrthoDB" id="8225043at2"/>
<proteinExistence type="predicted"/>